<keyword evidence="1 4" id="KW-0489">Methyltransferase</keyword>
<sequence length="218" mass="23788">MTPPESSPEFSQDLLDQAAAFDRIGANYEAVFGANATQEAALAWLRDRLPEGASVLDLGAGTGAPTAAMLSAAGHRVVGIDISPEMVRIAREQVPAATFHVMSMSELQLGEARFDAVTAFFSLLMLRRADIERVLSEMAERVRPGGYALVSMVEGDFDYLEVPFLDQSLHVSAYPREAFRELLGANGFEILEHQAVVFQASEATPPETQLFYTCQRSE</sequence>
<organism evidence="4 5">
    <name type="scientific">Haliangium ochraceum (strain DSM 14365 / JCM 11303 / SMP-2)</name>
    <dbReference type="NCBI Taxonomy" id="502025"/>
    <lineage>
        <taxon>Bacteria</taxon>
        <taxon>Pseudomonadati</taxon>
        <taxon>Myxococcota</taxon>
        <taxon>Polyangia</taxon>
        <taxon>Haliangiales</taxon>
        <taxon>Kofleriaceae</taxon>
        <taxon>Haliangium</taxon>
    </lineage>
</organism>
<dbReference type="InterPro" id="IPR041698">
    <property type="entry name" value="Methyltransf_25"/>
</dbReference>
<evidence type="ECO:0000313" key="5">
    <source>
        <dbReference type="Proteomes" id="UP000001880"/>
    </source>
</evidence>
<evidence type="ECO:0000259" key="3">
    <source>
        <dbReference type="Pfam" id="PF13649"/>
    </source>
</evidence>
<dbReference type="EMBL" id="CP001804">
    <property type="protein sequence ID" value="ACY17354.1"/>
    <property type="molecule type" value="Genomic_DNA"/>
</dbReference>
<gene>
    <name evidence="4" type="ordered locus">Hoch_4865</name>
</gene>
<name>D0LTZ0_HALO1</name>
<dbReference type="PANTHER" id="PTHR43861:SF1">
    <property type="entry name" value="TRANS-ACONITATE 2-METHYLTRANSFERASE"/>
    <property type="match status" value="1"/>
</dbReference>
<dbReference type="Proteomes" id="UP000001880">
    <property type="component" value="Chromosome"/>
</dbReference>
<dbReference type="PANTHER" id="PTHR43861">
    <property type="entry name" value="TRANS-ACONITATE 2-METHYLTRANSFERASE-RELATED"/>
    <property type="match status" value="1"/>
</dbReference>
<accession>D0LTZ0</accession>
<evidence type="ECO:0000256" key="1">
    <source>
        <dbReference type="ARBA" id="ARBA00022603"/>
    </source>
</evidence>
<dbReference type="GO" id="GO:0032259">
    <property type="term" value="P:methylation"/>
    <property type="evidence" value="ECO:0007669"/>
    <property type="project" value="UniProtKB-KW"/>
</dbReference>
<dbReference type="OrthoDB" id="9765084at2"/>
<evidence type="ECO:0000313" key="4">
    <source>
        <dbReference type="EMBL" id="ACY17354.1"/>
    </source>
</evidence>
<evidence type="ECO:0000256" key="2">
    <source>
        <dbReference type="ARBA" id="ARBA00022679"/>
    </source>
</evidence>
<dbReference type="CDD" id="cd02440">
    <property type="entry name" value="AdoMet_MTases"/>
    <property type="match status" value="1"/>
</dbReference>
<keyword evidence="5" id="KW-1185">Reference proteome</keyword>
<dbReference type="KEGG" id="hoh:Hoch_4865"/>
<protein>
    <submittedName>
        <fullName evidence="4">Methyltransferase type 11</fullName>
    </submittedName>
</protein>
<dbReference type="eggNOG" id="COG2226">
    <property type="taxonomic scope" value="Bacteria"/>
</dbReference>
<dbReference type="AlphaFoldDB" id="D0LTZ0"/>
<dbReference type="Gene3D" id="3.40.50.150">
    <property type="entry name" value="Vaccinia Virus protein VP39"/>
    <property type="match status" value="1"/>
</dbReference>
<dbReference type="InterPro" id="IPR029063">
    <property type="entry name" value="SAM-dependent_MTases_sf"/>
</dbReference>
<keyword evidence="2 4" id="KW-0808">Transferase</keyword>
<feature type="domain" description="Methyltransferase" evidence="3">
    <location>
        <begin position="55"/>
        <end position="146"/>
    </location>
</feature>
<dbReference type="SUPFAM" id="SSF53335">
    <property type="entry name" value="S-adenosyl-L-methionine-dependent methyltransferases"/>
    <property type="match status" value="1"/>
</dbReference>
<dbReference type="STRING" id="502025.Hoch_4865"/>
<dbReference type="HOGENOM" id="CLU_060397_0_1_7"/>
<dbReference type="RefSeq" id="WP_012829946.1">
    <property type="nucleotide sequence ID" value="NC_013440.1"/>
</dbReference>
<dbReference type="GO" id="GO:0008168">
    <property type="term" value="F:methyltransferase activity"/>
    <property type="evidence" value="ECO:0007669"/>
    <property type="project" value="UniProtKB-KW"/>
</dbReference>
<proteinExistence type="predicted"/>
<reference evidence="4 5" key="1">
    <citation type="journal article" date="2010" name="Stand. Genomic Sci.">
        <title>Complete genome sequence of Haliangium ochraceum type strain (SMP-2).</title>
        <authorList>
            <consortium name="US DOE Joint Genome Institute (JGI-PGF)"/>
            <person name="Ivanova N."/>
            <person name="Daum C."/>
            <person name="Lang E."/>
            <person name="Abt B."/>
            <person name="Kopitz M."/>
            <person name="Saunders E."/>
            <person name="Lapidus A."/>
            <person name="Lucas S."/>
            <person name="Glavina Del Rio T."/>
            <person name="Nolan M."/>
            <person name="Tice H."/>
            <person name="Copeland A."/>
            <person name="Cheng J.F."/>
            <person name="Chen F."/>
            <person name="Bruce D."/>
            <person name="Goodwin L."/>
            <person name="Pitluck S."/>
            <person name="Mavromatis K."/>
            <person name="Pati A."/>
            <person name="Mikhailova N."/>
            <person name="Chen A."/>
            <person name="Palaniappan K."/>
            <person name="Land M."/>
            <person name="Hauser L."/>
            <person name="Chang Y.J."/>
            <person name="Jeffries C.D."/>
            <person name="Detter J.C."/>
            <person name="Brettin T."/>
            <person name="Rohde M."/>
            <person name="Goker M."/>
            <person name="Bristow J."/>
            <person name="Markowitz V."/>
            <person name="Eisen J.A."/>
            <person name="Hugenholtz P."/>
            <person name="Kyrpides N.C."/>
            <person name="Klenk H.P."/>
        </authorList>
    </citation>
    <scope>NUCLEOTIDE SEQUENCE [LARGE SCALE GENOMIC DNA]</scope>
    <source>
        <strain evidence="5">DSM 14365 / CIP 107738 / JCM 11303 / AJ 13395 / SMP-2</strain>
    </source>
</reference>
<dbReference type="Pfam" id="PF13649">
    <property type="entry name" value="Methyltransf_25"/>
    <property type="match status" value="1"/>
</dbReference>